<gene>
    <name evidence="2" type="ORF">Taro_036139</name>
</gene>
<protein>
    <submittedName>
        <fullName evidence="2">Uncharacterized protein</fullName>
    </submittedName>
</protein>
<organism evidence="2 3">
    <name type="scientific">Colocasia esculenta</name>
    <name type="common">Wild taro</name>
    <name type="synonym">Arum esculentum</name>
    <dbReference type="NCBI Taxonomy" id="4460"/>
    <lineage>
        <taxon>Eukaryota</taxon>
        <taxon>Viridiplantae</taxon>
        <taxon>Streptophyta</taxon>
        <taxon>Embryophyta</taxon>
        <taxon>Tracheophyta</taxon>
        <taxon>Spermatophyta</taxon>
        <taxon>Magnoliopsida</taxon>
        <taxon>Liliopsida</taxon>
        <taxon>Araceae</taxon>
        <taxon>Aroideae</taxon>
        <taxon>Colocasieae</taxon>
        <taxon>Colocasia</taxon>
    </lineage>
</organism>
<feature type="region of interest" description="Disordered" evidence="1">
    <location>
        <begin position="20"/>
        <end position="65"/>
    </location>
</feature>
<proteinExistence type="predicted"/>
<dbReference type="Proteomes" id="UP000652761">
    <property type="component" value="Unassembled WGS sequence"/>
</dbReference>
<dbReference type="AlphaFoldDB" id="A0A843W8T7"/>
<evidence type="ECO:0000256" key="1">
    <source>
        <dbReference type="SAM" id="MobiDB-lite"/>
    </source>
</evidence>
<sequence>MAEQFFRNLYQGAYQPRQAVAGVQPPVPPPTVLEQQQVEPEVEQPERQQRSGTGSTRAGRQRTAVTEDMTALLERFLRLRPPMFHGGWDVRPGFLGPFWPRPQGRARRPGRNVVAPERSAATALGHGAPGRRVLVVTGVVSDACSIDAACLGIATAFPVSEASVLRWCRPACAGDMFEPFGARRRHSFLREGPNGFVLRVEVGTLHPLALSMLPSPLYIVFPLWFGAWECENSMLEVERVPELPPTENATPLEAAILSRWPGRPRQDRGALGCRDLVATARAVATARCVATSAVVTIAWDPHPREPVEGVLRATRVLELAATRQTLEHGENGGETSQQRQGARRAEETGR</sequence>
<keyword evidence="3" id="KW-1185">Reference proteome</keyword>
<comment type="caution">
    <text evidence="2">The sequence shown here is derived from an EMBL/GenBank/DDBJ whole genome shotgun (WGS) entry which is preliminary data.</text>
</comment>
<feature type="region of interest" description="Disordered" evidence="1">
    <location>
        <begin position="324"/>
        <end position="350"/>
    </location>
</feature>
<reference evidence="2" key="1">
    <citation type="submission" date="2017-07" db="EMBL/GenBank/DDBJ databases">
        <title>Taro Niue Genome Assembly and Annotation.</title>
        <authorList>
            <person name="Atibalentja N."/>
            <person name="Keating K."/>
            <person name="Fields C.J."/>
        </authorList>
    </citation>
    <scope>NUCLEOTIDE SEQUENCE</scope>
    <source>
        <strain evidence="2">Niue_2</strain>
        <tissue evidence="2">Leaf</tissue>
    </source>
</reference>
<evidence type="ECO:0000313" key="3">
    <source>
        <dbReference type="Proteomes" id="UP000652761"/>
    </source>
</evidence>
<name>A0A843W8T7_COLES</name>
<evidence type="ECO:0000313" key="2">
    <source>
        <dbReference type="EMBL" id="MQM03358.1"/>
    </source>
</evidence>
<accession>A0A843W8T7</accession>
<dbReference type="EMBL" id="NMUH01003019">
    <property type="protein sequence ID" value="MQM03358.1"/>
    <property type="molecule type" value="Genomic_DNA"/>
</dbReference>